<dbReference type="PANTHER" id="PTHR30582">
    <property type="entry name" value="L,D-TRANSPEPTIDASE"/>
    <property type="match status" value="1"/>
</dbReference>
<dbReference type="GO" id="GO:0005576">
    <property type="term" value="C:extracellular region"/>
    <property type="evidence" value="ECO:0007669"/>
    <property type="project" value="TreeGrafter"/>
</dbReference>
<dbReference type="EMBL" id="FNYH01000009">
    <property type="protein sequence ID" value="SEI76386.1"/>
    <property type="molecule type" value="Genomic_DNA"/>
</dbReference>
<evidence type="ECO:0000313" key="12">
    <source>
        <dbReference type="Proteomes" id="UP000242999"/>
    </source>
</evidence>
<evidence type="ECO:0000256" key="1">
    <source>
        <dbReference type="ARBA" id="ARBA00004752"/>
    </source>
</evidence>
<evidence type="ECO:0000259" key="10">
    <source>
        <dbReference type="PROSITE" id="PS52029"/>
    </source>
</evidence>
<evidence type="ECO:0000256" key="7">
    <source>
        <dbReference type="ARBA" id="ARBA00022984"/>
    </source>
</evidence>
<sequence>MSYMLDDILNPVTPLVAQIPNHWLYINIRYQCLAYMQGIRIESAYPMSSARLGVGERQGSGCTPRGWHKIRACIGENLPAHAVLVGRRWTGELYTPELALQFPKRDWILGRILWLSGLEVGKNRGGQCDTMRRYIYIHGTPDDQPMGVPRSHGCIRMHVADMLDLYARVSPLMQVFIDAADKPLRNP</sequence>
<evidence type="ECO:0000256" key="8">
    <source>
        <dbReference type="ARBA" id="ARBA00023316"/>
    </source>
</evidence>
<feature type="domain" description="L,D-TPase catalytic" evidence="10">
    <location>
        <begin position="22"/>
        <end position="178"/>
    </location>
</feature>
<dbReference type="Pfam" id="PF03734">
    <property type="entry name" value="YkuD"/>
    <property type="match status" value="1"/>
</dbReference>
<gene>
    <name evidence="11" type="ORF">SAMN05421831_109122</name>
</gene>
<dbReference type="RefSeq" id="WP_317622227.1">
    <property type="nucleotide sequence ID" value="NZ_FNYH01000009.1"/>
</dbReference>
<evidence type="ECO:0000256" key="9">
    <source>
        <dbReference type="PROSITE-ProRule" id="PRU01373"/>
    </source>
</evidence>
<comment type="pathway">
    <text evidence="1 9">Cell wall biogenesis; peptidoglycan biosynthesis.</text>
</comment>
<dbReference type="Gene3D" id="2.40.440.10">
    <property type="entry name" value="L,D-transpeptidase catalytic domain-like"/>
    <property type="match status" value="1"/>
</dbReference>
<evidence type="ECO:0000256" key="6">
    <source>
        <dbReference type="ARBA" id="ARBA00022960"/>
    </source>
</evidence>
<keyword evidence="7 9" id="KW-0573">Peptidoglycan synthesis</keyword>
<keyword evidence="4" id="KW-0808">Transferase</keyword>
<protein>
    <submittedName>
        <fullName evidence="11">L,D-transpeptidase catalytic domain</fullName>
    </submittedName>
</protein>
<dbReference type="AlphaFoldDB" id="A0A1H6TAU2"/>
<dbReference type="SUPFAM" id="SSF141523">
    <property type="entry name" value="L,D-transpeptidase catalytic domain-like"/>
    <property type="match status" value="1"/>
</dbReference>
<evidence type="ECO:0000256" key="3">
    <source>
        <dbReference type="ARBA" id="ARBA00022676"/>
    </source>
</evidence>
<dbReference type="UniPathway" id="UPA00219"/>
<keyword evidence="8 9" id="KW-0961">Cell wall biogenesis/degradation</keyword>
<dbReference type="CDD" id="cd16913">
    <property type="entry name" value="YkuD_like"/>
    <property type="match status" value="1"/>
</dbReference>
<dbReference type="GO" id="GO:0008360">
    <property type="term" value="P:regulation of cell shape"/>
    <property type="evidence" value="ECO:0007669"/>
    <property type="project" value="UniProtKB-UniRule"/>
</dbReference>
<dbReference type="InterPro" id="IPR050979">
    <property type="entry name" value="LD-transpeptidase"/>
</dbReference>
<dbReference type="InterPro" id="IPR005490">
    <property type="entry name" value="LD_TPept_cat_dom"/>
</dbReference>
<evidence type="ECO:0000256" key="4">
    <source>
        <dbReference type="ARBA" id="ARBA00022679"/>
    </source>
</evidence>
<organism evidence="11 12">
    <name type="scientific">Allopseudospirillum japonicum</name>
    <dbReference type="NCBI Taxonomy" id="64971"/>
    <lineage>
        <taxon>Bacteria</taxon>
        <taxon>Pseudomonadati</taxon>
        <taxon>Pseudomonadota</taxon>
        <taxon>Gammaproteobacteria</taxon>
        <taxon>Oceanospirillales</taxon>
        <taxon>Oceanospirillaceae</taxon>
        <taxon>Allopseudospirillum</taxon>
    </lineage>
</organism>
<dbReference type="GO" id="GO:0016757">
    <property type="term" value="F:glycosyltransferase activity"/>
    <property type="evidence" value="ECO:0007669"/>
    <property type="project" value="UniProtKB-KW"/>
</dbReference>
<dbReference type="PANTHER" id="PTHR30582:SF24">
    <property type="entry name" value="L,D-TRANSPEPTIDASE ERFK_SRFK-RELATED"/>
    <property type="match status" value="1"/>
</dbReference>
<feature type="active site" description="Nucleophile" evidence="9">
    <location>
        <position position="154"/>
    </location>
</feature>
<dbReference type="GO" id="GO:0018104">
    <property type="term" value="P:peptidoglycan-protein cross-linking"/>
    <property type="evidence" value="ECO:0007669"/>
    <property type="project" value="TreeGrafter"/>
</dbReference>
<reference evidence="12" key="1">
    <citation type="submission" date="2016-10" db="EMBL/GenBank/DDBJ databases">
        <authorList>
            <person name="Varghese N."/>
            <person name="Submissions S."/>
        </authorList>
    </citation>
    <scope>NUCLEOTIDE SEQUENCE [LARGE SCALE GENOMIC DNA]</scope>
    <source>
        <strain evidence="12">DSM 7165</strain>
    </source>
</reference>
<keyword evidence="12" id="KW-1185">Reference proteome</keyword>
<dbReference type="GO" id="GO:0071972">
    <property type="term" value="F:peptidoglycan L,D-transpeptidase activity"/>
    <property type="evidence" value="ECO:0007669"/>
    <property type="project" value="TreeGrafter"/>
</dbReference>
<accession>A0A1H6TAU2</accession>
<keyword evidence="6 9" id="KW-0133">Cell shape</keyword>
<comment type="similarity">
    <text evidence="2">Belongs to the YkuD family.</text>
</comment>
<feature type="active site" description="Proton donor/acceptor" evidence="9">
    <location>
        <position position="138"/>
    </location>
</feature>
<dbReference type="PROSITE" id="PS52029">
    <property type="entry name" value="LD_TPASE"/>
    <property type="match status" value="1"/>
</dbReference>
<dbReference type="STRING" id="64971.SAMN05421831_109122"/>
<evidence type="ECO:0000313" key="11">
    <source>
        <dbReference type="EMBL" id="SEI76386.1"/>
    </source>
</evidence>
<keyword evidence="3" id="KW-0328">Glycosyltransferase</keyword>
<dbReference type="GO" id="GO:0071555">
    <property type="term" value="P:cell wall organization"/>
    <property type="evidence" value="ECO:0007669"/>
    <property type="project" value="UniProtKB-UniRule"/>
</dbReference>
<keyword evidence="5" id="KW-0378">Hydrolase</keyword>
<evidence type="ECO:0000256" key="5">
    <source>
        <dbReference type="ARBA" id="ARBA00022801"/>
    </source>
</evidence>
<evidence type="ECO:0000256" key="2">
    <source>
        <dbReference type="ARBA" id="ARBA00005992"/>
    </source>
</evidence>
<dbReference type="Proteomes" id="UP000242999">
    <property type="component" value="Unassembled WGS sequence"/>
</dbReference>
<proteinExistence type="inferred from homology"/>
<dbReference type="InterPro" id="IPR038063">
    <property type="entry name" value="Transpep_catalytic_dom"/>
</dbReference>
<name>A0A1H6TAU2_9GAMM</name>